<comment type="caution">
    <text evidence="1">The sequence shown here is derived from an EMBL/GenBank/DDBJ whole genome shotgun (WGS) entry which is preliminary data.</text>
</comment>
<protein>
    <recommendedName>
        <fullName evidence="3">WXG100 family type VII secretion target</fullName>
    </recommendedName>
</protein>
<evidence type="ECO:0000313" key="1">
    <source>
        <dbReference type="EMBL" id="GGQ17595.1"/>
    </source>
</evidence>
<proteinExistence type="predicted"/>
<accession>A0ABQ2R9Y7</accession>
<dbReference type="RefSeq" id="WP_189249341.1">
    <property type="nucleotide sequence ID" value="NZ_BMQJ01000015.1"/>
</dbReference>
<evidence type="ECO:0008006" key="3">
    <source>
        <dbReference type="Google" id="ProtNLM"/>
    </source>
</evidence>
<evidence type="ECO:0000313" key="2">
    <source>
        <dbReference type="Proteomes" id="UP000611554"/>
    </source>
</evidence>
<dbReference type="EMBL" id="BMQJ01000015">
    <property type="protein sequence ID" value="GGQ17595.1"/>
    <property type="molecule type" value="Genomic_DNA"/>
</dbReference>
<dbReference type="Proteomes" id="UP000611554">
    <property type="component" value="Unassembled WGS sequence"/>
</dbReference>
<organism evidence="1 2">
    <name type="scientific">Streptosporangium pseudovulgare</name>
    <dbReference type="NCBI Taxonomy" id="35765"/>
    <lineage>
        <taxon>Bacteria</taxon>
        <taxon>Bacillati</taxon>
        <taxon>Actinomycetota</taxon>
        <taxon>Actinomycetes</taxon>
        <taxon>Streptosporangiales</taxon>
        <taxon>Streptosporangiaceae</taxon>
        <taxon>Streptosporangium</taxon>
    </lineage>
</organism>
<reference evidence="2" key="1">
    <citation type="journal article" date="2019" name="Int. J. Syst. Evol. Microbiol.">
        <title>The Global Catalogue of Microorganisms (GCM) 10K type strain sequencing project: providing services to taxonomists for standard genome sequencing and annotation.</title>
        <authorList>
            <consortium name="The Broad Institute Genomics Platform"/>
            <consortium name="The Broad Institute Genome Sequencing Center for Infectious Disease"/>
            <person name="Wu L."/>
            <person name="Ma J."/>
        </authorList>
    </citation>
    <scope>NUCLEOTIDE SEQUENCE [LARGE SCALE GENOMIC DNA]</scope>
    <source>
        <strain evidence="2">JCM 3115</strain>
    </source>
</reference>
<name>A0ABQ2R9Y7_9ACTN</name>
<keyword evidence="2" id="KW-1185">Reference proteome</keyword>
<sequence length="109" mass="11396">MTEVLRFDRSLLSGAGQGMLDAAADFERHTGGLLATVRGTGDTAWGGTSTGAAMDRLGDLLDDVCRLLHSHLHQTGDGIRGMADDLRRTEADISAVVQDPGASHPGRPA</sequence>
<gene>
    <name evidence="1" type="ORF">GCM10010140_54820</name>
</gene>